<gene>
    <name evidence="2" type="ORF">GTH24_08695</name>
</gene>
<proteinExistence type="predicted"/>
<evidence type="ECO:0000313" key="2">
    <source>
        <dbReference type="EMBL" id="QIF93966.1"/>
    </source>
</evidence>
<evidence type="ECO:0000256" key="1">
    <source>
        <dbReference type="SAM" id="MobiDB-lite"/>
    </source>
</evidence>
<feature type="region of interest" description="Disordered" evidence="1">
    <location>
        <begin position="160"/>
        <end position="180"/>
    </location>
</feature>
<dbReference type="Proteomes" id="UP000503287">
    <property type="component" value="Chromosome"/>
</dbReference>
<organism evidence="2 3">
    <name type="scientific">Proteus vulgaris</name>
    <dbReference type="NCBI Taxonomy" id="585"/>
    <lineage>
        <taxon>Bacteria</taxon>
        <taxon>Pseudomonadati</taxon>
        <taxon>Pseudomonadota</taxon>
        <taxon>Gammaproteobacteria</taxon>
        <taxon>Enterobacterales</taxon>
        <taxon>Morganellaceae</taxon>
        <taxon>Proteus</taxon>
    </lineage>
</organism>
<evidence type="ECO:0008006" key="4">
    <source>
        <dbReference type="Google" id="ProtNLM"/>
    </source>
</evidence>
<evidence type="ECO:0000313" key="3">
    <source>
        <dbReference type="Proteomes" id="UP000503287"/>
    </source>
</evidence>
<dbReference type="EMBL" id="CP047344">
    <property type="protein sequence ID" value="QIF93966.1"/>
    <property type="molecule type" value="Genomic_DNA"/>
</dbReference>
<reference evidence="2 3" key="1">
    <citation type="submission" date="2020-01" db="EMBL/GenBank/DDBJ databases">
        <title>The genomic epidemiology of tigecycline resistance gene tet(X) variants in a swine farm in China.</title>
        <authorList>
            <person name="Peng K."/>
            <person name="Li R."/>
        </authorList>
    </citation>
    <scope>NUCLEOTIDE SEQUENCE [LARGE SCALE GENOMIC DNA]</scope>
    <source>
        <strain evidence="2 3">ZN3</strain>
    </source>
</reference>
<feature type="region of interest" description="Disordered" evidence="1">
    <location>
        <begin position="110"/>
        <end position="138"/>
    </location>
</feature>
<protein>
    <recommendedName>
        <fullName evidence="4">Phage replication protein</fullName>
    </recommendedName>
</protein>
<keyword evidence="3" id="KW-1185">Reference proteome</keyword>
<name>A0A6G6SJP0_PROVU</name>
<accession>A0A6G6SJP0</accession>
<sequence length="278" mass="31757">MARARNIKPGFFTNDDLAECDPFARILFVGLWTIADREGRLEDKPRKIKAMVLPYDDVDCEKLLAQLHSKNFITRYAVDGNEFIQINNWKKHQNPHVKEAASEIPEKVMQPTENKGAPEKHHTSTVQEPEEHTTNPADSLNLIPDSLNLIPDSLNLIPNNTQAENTACPSEPENQSASIHQMSSKYAFEGEVIRLNHKDFAEWQSLYSNIDLVHELKRLDIEFRSAKPKNWFITASQKLNYQNKNSGNSWKATPPKRAVNENFASKDYGKTDAPTWMN</sequence>
<dbReference type="AlphaFoldDB" id="A0A6G6SJP0"/>
<dbReference type="RefSeq" id="WP_164526253.1">
    <property type="nucleotide sequence ID" value="NZ_CP047344.1"/>
</dbReference>